<proteinExistence type="predicted"/>
<evidence type="ECO:0000313" key="2">
    <source>
        <dbReference type="Proteomes" id="UP000011761"/>
    </source>
</evidence>
<dbReference type="GeneID" id="19109088"/>
<organism evidence="1 2">
    <name type="scientific">Baudoinia panamericana (strain UAMH 10762)</name>
    <name type="common">Angels' share fungus</name>
    <name type="synonym">Baudoinia compniacensis (strain UAMH 10762)</name>
    <dbReference type="NCBI Taxonomy" id="717646"/>
    <lineage>
        <taxon>Eukaryota</taxon>
        <taxon>Fungi</taxon>
        <taxon>Dikarya</taxon>
        <taxon>Ascomycota</taxon>
        <taxon>Pezizomycotina</taxon>
        <taxon>Dothideomycetes</taxon>
        <taxon>Dothideomycetidae</taxon>
        <taxon>Mycosphaerellales</taxon>
        <taxon>Teratosphaeriaceae</taxon>
        <taxon>Baudoinia</taxon>
    </lineage>
</organism>
<dbReference type="EMBL" id="KB445560">
    <property type="protein sequence ID" value="EMC93605.1"/>
    <property type="molecule type" value="Genomic_DNA"/>
</dbReference>
<sequence length="332" mass="36532">MQPMDFDARLLKTNVLMLVNQRLADHVSGLDDDTTSALGSLASYEISRGSTESMLHLLGIAQIIELRGGIKQIRPRRLAMLLEILDICHAVYFSKRLVYTSPTDTAELPTGPDINSTLDSAAFEEVANLFLDLQDLTEIEADTEVYSTISSEEATAAPASFDDMVQQYYDDLESDAAILAAAGESDAAGVCKLAAALHLAFTSFIAQPRIRLEGLLDGLFLAIRQCPEHAWEEHSKAHTRILLTALAASRTVQQKSWYNAHLARSLYRLDGEAWQETKSTVLQYIDMQAADRHSKPRAVRAVVNGVEIVVDAGEARDRGLPISSKVEQLECE</sequence>
<dbReference type="KEGG" id="bcom:BAUCODRAFT_150903"/>
<dbReference type="AlphaFoldDB" id="M2N4H0"/>
<dbReference type="OrthoDB" id="4158087at2759"/>
<dbReference type="HOGENOM" id="CLU_836744_0_0_1"/>
<dbReference type="PANTHER" id="PTHR37540">
    <property type="entry name" value="TRANSCRIPTION FACTOR (ACR-2), PUTATIVE-RELATED-RELATED"/>
    <property type="match status" value="1"/>
</dbReference>
<gene>
    <name evidence="1" type="ORF">BAUCODRAFT_150903</name>
</gene>
<reference evidence="1 2" key="1">
    <citation type="journal article" date="2012" name="PLoS Pathog.">
        <title>Diverse lifestyles and strategies of plant pathogenesis encoded in the genomes of eighteen Dothideomycetes fungi.</title>
        <authorList>
            <person name="Ohm R.A."/>
            <person name="Feau N."/>
            <person name="Henrissat B."/>
            <person name="Schoch C.L."/>
            <person name="Horwitz B.A."/>
            <person name="Barry K.W."/>
            <person name="Condon B.J."/>
            <person name="Copeland A.C."/>
            <person name="Dhillon B."/>
            <person name="Glaser F."/>
            <person name="Hesse C.N."/>
            <person name="Kosti I."/>
            <person name="LaButti K."/>
            <person name="Lindquist E.A."/>
            <person name="Lucas S."/>
            <person name="Salamov A.A."/>
            <person name="Bradshaw R.E."/>
            <person name="Ciuffetti L."/>
            <person name="Hamelin R.C."/>
            <person name="Kema G.H.J."/>
            <person name="Lawrence C."/>
            <person name="Scott J.A."/>
            <person name="Spatafora J.W."/>
            <person name="Turgeon B.G."/>
            <person name="de Wit P.J.G.M."/>
            <person name="Zhong S."/>
            <person name="Goodwin S.B."/>
            <person name="Grigoriev I.V."/>
        </authorList>
    </citation>
    <scope>NUCLEOTIDE SEQUENCE [LARGE SCALE GENOMIC DNA]</scope>
    <source>
        <strain evidence="1 2">UAMH 10762</strain>
    </source>
</reference>
<keyword evidence="2" id="KW-1185">Reference proteome</keyword>
<accession>M2N4H0</accession>
<dbReference type="RefSeq" id="XP_007679682.1">
    <property type="nucleotide sequence ID" value="XM_007681492.1"/>
</dbReference>
<evidence type="ECO:0000313" key="1">
    <source>
        <dbReference type="EMBL" id="EMC93605.1"/>
    </source>
</evidence>
<dbReference type="PANTHER" id="PTHR37540:SF5">
    <property type="entry name" value="TRANSCRIPTION FACTOR DOMAIN-CONTAINING PROTEIN"/>
    <property type="match status" value="1"/>
</dbReference>
<name>M2N4H0_BAUPA</name>
<protein>
    <submittedName>
        <fullName evidence="1">Uncharacterized protein</fullName>
    </submittedName>
</protein>
<dbReference type="Proteomes" id="UP000011761">
    <property type="component" value="Unassembled WGS sequence"/>
</dbReference>